<dbReference type="Gene3D" id="2.40.50.100">
    <property type="match status" value="1"/>
</dbReference>
<feature type="domain" description="Lipoyl-binding" evidence="2">
    <location>
        <begin position="100"/>
        <end position="169"/>
    </location>
</feature>
<sequence length="169" mass="19078">MVKVKSNNANSQKEFLVEFREGKFFLNESPFTWDSVSINENTLHCLYENKSFVVEIVKADYLEKNFVLKINGKKYEYTAQTEMDLLLEKLGMQKSSGLRVGQLKAPMPGLIVDVRIAEGQQVQKGDVLLILEAMKMENAIKAPADATIKTICIKKGDSVEKNKVLIEFA</sequence>
<dbReference type="FunFam" id="2.40.50.100:FF:000003">
    <property type="entry name" value="Acetyl-CoA carboxylase biotin carboxyl carrier protein"/>
    <property type="match status" value="1"/>
</dbReference>
<dbReference type="Proteomes" id="UP000233387">
    <property type="component" value="Unassembled WGS sequence"/>
</dbReference>
<evidence type="ECO:0000313" key="3">
    <source>
        <dbReference type="EMBL" id="PKQ70203.1"/>
    </source>
</evidence>
<name>A0A2N3IIZ5_9BACT</name>
<dbReference type="PROSITE" id="PS00188">
    <property type="entry name" value="BIOTIN"/>
    <property type="match status" value="1"/>
</dbReference>
<gene>
    <name evidence="3" type="ORF">Rain11_0724</name>
</gene>
<dbReference type="AlphaFoldDB" id="A0A2N3IIZ5"/>
<proteinExistence type="predicted"/>
<keyword evidence="4" id="KW-1185">Reference proteome</keyword>
<dbReference type="PROSITE" id="PS50968">
    <property type="entry name" value="BIOTINYL_LIPOYL"/>
    <property type="match status" value="1"/>
</dbReference>
<dbReference type="InterPro" id="IPR050709">
    <property type="entry name" value="Biotin_Carboxyl_Carrier/Decarb"/>
</dbReference>
<dbReference type="CDD" id="cd06850">
    <property type="entry name" value="biotinyl_domain"/>
    <property type="match status" value="1"/>
</dbReference>
<dbReference type="SUPFAM" id="SSF51230">
    <property type="entry name" value="Single hybrid motif"/>
    <property type="match status" value="1"/>
</dbReference>
<protein>
    <submittedName>
        <fullName evidence="3">Biotin-requiring enzyme</fullName>
    </submittedName>
</protein>
<keyword evidence="1" id="KW-0092">Biotin</keyword>
<comment type="caution">
    <text evidence="3">The sequence shown here is derived from an EMBL/GenBank/DDBJ whole genome shotgun (WGS) entry which is preliminary data.</text>
</comment>
<organism evidence="3 4">
    <name type="scientific">Raineya orbicola</name>
    <dbReference type="NCBI Taxonomy" id="2016530"/>
    <lineage>
        <taxon>Bacteria</taxon>
        <taxon>Pseudomonadati</taxon>
        <taxon>Bacteroidota</taxon>
        <taxon>Cytophagia</taxon>
        <taxon>Cytophagales</taxon>
        <taxon>Raineyaceae</taxon>
        <taxon>Raineya</taxon>
    </lineage>
</organism>
<dbReference type="RefSeq" id="WP_101357990.1">
    <property type="nucleotide sequence ID" value="NZ_NKXO01000009.1"/>
</dbReference>
<dbReference type="Pfam" id="PF00364">
    <property type="entry name" value="Biotin_lipoyl"/>
    <property type="match status" value="1"/>
</dbReference>
<evidence type="ECO:0000313" key="4">
    <source>
        <dbReference type="Proteomes" id="UP000233387"/>
    </source>
</evidence>
<dbReference type="InterPro" id="IPR011053">
    <property type="entry name" value="Single_hybrid_motif"/>
</dbReference>
<dbReference type="InterPro" id="IPR001882">
    <property type="entry name" value="Biotin_BS"/>
</dbReference>
<reference evidence="3 4" key="1">
    <citation type="submission" date="2017-06" db="EMBL/GenBank/DDBJ databases">
        <title>Raineya orbicola gen. nov., sp. nov. a slightly thermophilic bacterium of the phylum Bacteroidetes and the description of Raineyaceae fam. nov.</title>
        <authorList>
            <person name="Albuquerque L."/>
            <person name="Polonia A.R.M."/>
            <person name="Barroso C."/>
            <person name="Froufe H.J.C."/>
            <person name="Lage O."/>
            <person name="Lobo-Da-Cunha A."/>
            <person name="Egas C."/>
            <person name="Da Costa M.S."/>
        </authorList>
    </citation>
    <scope>NUCLEOTIDE SEQUENCE [LARGE SCALE GENOMIC DNA]</scope>
    <source>
        <strain evidence="3 4">SPSPC-11</strain>
    </source>
</reference>
<dbReference type="OrthoDB" id="9812676at2"/>
<evidence type="ECO:0000256" key="1">
    <source>
        <dbReference type="ARBA" id="ARBA00023267"/>
    </source>
</evidence>
<dbReference type="PANTHER" id="PTHR45266:SF3">
    <property type="entry name" value="OXALOACETATE DECARBOXYLASE ALPHA CHAIN"/>
    <property type="match status" value="1"/>
</dbReference>
<dbReference type="InterPro" id="IPR000089">
    <property type="entry name" value="Biotin_lipoyl"/>
</dbReference>
<dbReference type="PANTHER" id="PTHR45266">
    <property type="entry name" value="OXALOACETATE DECARBOXYLASE ALPHA CHAIN"/>
    <property type="match status" value="1"/>
</dbReference>
<dbReference type="EMBL" id="NKXO01000009">
    <property type="protein sequence ID" value="PKQ70203.1"/>
    <property type="molecule type" value="Genomic_DNA"/>
</dbReference>
<accession>A0A2N3IIZ5</accession>
<evidence type="ECO:0000259" key="2">
    <source>
        <dbReference type="PROSITE" id="PS50968"/>
    </source>
</evidence>